<dbReference type="AlphaFoldDB" id="J3P1Q3"/>
<dbReference type="SUPFAM" id="SSF53187">
    <property type="entry name" value="Zn-dependent exopeptidases"/>
    <property type="match status" value="1"/>
</dbReference>
<dbReference type="eggNOG" id="ENOG502SEZD">
    <property type="taxonomic scope" value="Eukaryota"/>
</dbReference>
<evidence type="ECO:0000313" key="2">
    <source>
        <dbReference type="EMBL" id="EJT73595.1"/>
    </source>
</evidence>
<dbReference type="Proteomes" id="UP000006039">
    <property type="component" value="Unassembled WGS sequence"/>
</dbReference>
<dbReference type="HOGENOM" id="CLU_028658_1_0_1"/>
<evidence type="ECO:0000313" key="3">
    <source>
        <dbReference type="EnsemblFungi" id="EJT73595"/>
    </source>
</evidence>
<accession>J3P1Q3</accession>
<dbReference type="STRING" id="644352.J3P1Q3"/>
<evidence type="ECO:0000256" key="1">
    <source>
        <dbReference type="SAM" id="SignalP"/>
    </source>
</evidence>
<reference evidence="2" key="2">
    <citation type="submission" date="2010-07" db="EMBL/GenBank/DDBJ databases">
        <authorList>
            <consortium name="The Broad Institute Genome Sequencing Platform"/>
            <consortium name="Broad Institute Genome Sequencing Center for Infectious Disease"/>
            <person name="Ma L.-J."/>
            <person name="Dead R."/>
            <person name="Young S."/>
            <person name="Zeng Q."/>
            <person name="Koehrsen M."/>
            <person name="Alvarado L."/>
            <person name="Berlin A."/>
            <person name="Chapman S.B."/>
            <person name="Chen Z."/>
            <person name="Freedman E."/>
            <person name="Gellesch M."/>
            <person name="Goldberg J."/>
            <person name="Griggs A."/>
            <person name="Gujja S."/>
            <person name="Heilman E.R."/>
            <person name="Heiman D."/>
            <person name="Hepburn T."/>
            <person name="Howarth C."/>
            <person name="Jen D."/>
            <person name="Larson L."/>
            <person name="Mehta T."/>
            <person name="Neiman D."/>
            <person name="Pearson M."/>
            <person name="Roberts A."/>
            <person name="Saif S."/>
            <person name="Shea T."/>
            <person name="Shenoy N."/>
            <person name="Sisk P."/>
            <person name="Stolte C."/>
            <person name="Sykes S."/>
            <person name="Walk T."/>
            <person name="White J."/>
            <person name="Yandava C."/>
            <person name="Haas B."/>
            <person name="Nusbaum C."/>
            <person name="Birren B."/>
        </authorList>
    </citation>
    <scope>NUCLEOTIDE SEQUENCE</scope>
    <source>
        <strain evidence="2">R3-111a-1</strain>
    </source>
</reference>
<dbReference type="GeneID" id="20347909"/>
<dbReference type="Gene3D" id="3.40.630.10">
    <property type="entry name" value="Zn peptidases"/>
    <property type="match status" value="1"/>
</dbReference>
<keyword evidence="1" id="KW-0732">Signal</keyword>
<dbReference type="EnsemblFungi" id="EJT73595">
    <property type="protein sequence ID" value="EJT73595"/>
    <property type="gene ID" value="GGTG_07451"/>
</dbReference>
<reference evidence="4" key="1">
    <citation type="submission" date="2010-07" db="EMBL/GenBank/DDBJ databases">
        <title>The genome sequence of Gaeumannomyces graminis var. tritici strain R3-111a-1.</title>
        <authorList>
            <consortium name="The Broad Institute Genome Sequencing Platform"/>
            <person name="Ma L.-J."/>
            <person name="Dead R."/>
            <person name="Young S."/>
            <person name="Zeng Q."/>
            <person name="Koehrsen M."/>
            <person name="Alvarado L."/>
            <person name="Berlin A."/>
            <person name="Chapman S.B."/>
            <person name="Chen Z."/>
            <person name="Freedman E."/>
            <person name="Gellesch M."/>
            <person name="Goldberg J."/>
            <person name="Griggs A."/>
            <person name="Gujja S."/>
            <person name="Heilman E.R."/>
            <person name="Heiman D."/>
            <person name="Hepburn T."/>
            <person name="Howarth C."/>
            <person name="Jen D."/>
            <person name="Larson L."/>
            <person name="Mehta T."/>
            <person name="Neiman D."/>
            <person name="Pearson M."/>
            <person name="Roberts A."/>
            <person name="Saif S."/>
            <person name="Shea T."/>
            <person name="Shenoy N."/>
            <person name="Sisk P."/>
            <person name="Stolte C."/>
            <person name="Sykes S."/>
            <person name="Walk T."/>
            <person name="White J."/>
            <person name="Yandava C."/>
            <person name="Haas B."/>
            <person name="Nusbaum C."/>
            <person name="Birren B."/>
        </authorList>
    </citation>
    <scope>NUCLEOTIDE SEQUENCE [LARGE SCALE GENOMIC DNA]</scope>
    <source>
        <strain evidence="4">R3-111a-1</strain>
    </source>
</reference>
<feature type="signal peptide" evidence="1">
    <location>
        <begin position="1"/>
        <end position="21"/>
    </location>
</feature>
<sequence>MASALWYLGFSVMLSVGFASARIVTAVHPRPPQQWLGLKGESDYLAKLGSRRTGSEAHNQLIQHIQGRLESLGLHVHTDTWHFSYDNLGSLNPGRLTIGCRPITVSSTVPYSGHTPDGGVEGPLISLAGTGHPPRWADAAGGIAVVEIANPPFANTSTALPLWPGSPPWPDQYTGVPSTPANALVTNLTAARDAGVQAIVYVWANISDGLAAGLYAPFHNPFFGIPAVYTSGEAAQAVRAAAAANRTARVTLPGWLEHGTPTRNIWVVVPGTELRNESVVINTHTDGTNAVEENGHIAMLSYARSLARAPPRRTTVLAFITAHIHSAPFSASKRSTTRWLADHPELWNSTAGSSLRAVLGTCVEHLGARSYREDLRRNAYEPTGEPEDELLYAATPELAAIVRREWSGATGEGAGVRVMNPTAPGHTQFGEGLPLLQAGIPEVSLITAPSWLLKEFPVGFDERGLVDLDVLERQIASFERIWRWADGVDAAAFGVVPPRG</sequence>
<dbReference type="RefSeq" id="XP_009223539.1">
    <property type="nucleotide sequence ID" value="XM_009225275.1"/>
</dbReference>
<dbReference type="VEuPathDB" id="FungiDB:GGTG_07451"/>
<keyword evidence="4" id="KW-1185">Reference proteome</keyword>
<evidence type="ECO:0008006" key="5">
    <source>
        <dbReference type="Google" id="ProtNLM"/>
    </source>
</evidence>
<reference evidence="3" key="4">
    <citation type="journal article" date="2015" name="G3 (Bethesda)">
        <title>Genome sequences of three phytopathogenic species of the Magnaporthaceae family of fungi.</title>
        <authorList>
            <person name="Okagaki L.H."/>
            <person name="Nunes C.C."/>
            <person name="Sailsbery J."/>
            <person name="Clay B."/>
            <person name="Brown D."/>
            <person name="John T."/>
            <person name="Oh Y."/>
            <person name="Young N."/>
            <person name="Fitzgerald M."/>
            <person name="Haas B.J."/>
            <person name="Zeng Q."/>
            <person name="Young S."/>
            <person name="Adiconis X."/>
            <person name="Fan L."/>
            <person name="Levin J.Z."/>
            <person name="Mitchell T.K."/>
            <person name="Okubara P.A."/>
            <person name="Farman M.L."/>
            <person name="Kohn L.M."/>
            <person name="Birren B."/>
            <person name="Ma L.-J."/>
            <person name="Dean R.A."/>
        </authorList>
    </citation>
    <scope>NUCLEOTIDE SEQUENCE</scope>
    <source>
        <strain evidence="3">R3-111a-1</strain>
    </source>
</reference>
<name>J3P1Q3_GAET3</name>
<reference evidence="2" key="3">
    <citation type="submission" date="2010-09" db="EMBL/GenBank/DDBJ databases">
        <title>Annotation of Gaeumannomyces graminis var. tritici R3-111a-1.</title>
        <authorList>
            <consortium name="The Broad Institute Genome Sequencing Platform"/>
            <person name="Ma L.-J."/>
            <person name="Dead R."/>
            <person name="Young S.K."/>
            <person name="Zeng Q."/>
            <person name="Gargeya S."/>
            <person name="Fitzgerald M."/>
            <person name="Haas B."/>
            <person name="Abouelleil A."/>
            <person name="Alvarado L."/>
            <person name="Arachchi H.M."/>
            <person name="Berlin A."/>
            <person name="Brown A."/>
            <person name="Chapman S.B."/>
            <person name="Chen Z."/>
            <person name="Dunbar C."/>
            <person name="Freedman E."/>
            <person name="Gearin G."/>
            <person name="Gellesch M."/>
            <person name="Goldberg J."/>
            <person name="Griggs A."/>
            <person name="Gujja S."/>
            <person name="Heiman D."/>
            <person name="Howarth C."/>
            <person name="Larson L."/>
            <person name="Lui A."/>
            <person name="MacDonald P.J.P."/>
            <person name="Mehta T."/>
            <person name="Montmayeur A."/>
            <person name="Murphy C."/>
            <person name="Neiman D."/>
            <person name="Pearson M."/>
            <person name="Priest M."/>
            <person name="Roberts A."/>
            <person name="Saif S."/>
            <person name="Shea T."/>
            <person name="Shenoy N."/>
            <person name="Sisk P."/>
            <person name="Stolte C."/>
            <person name="Sykes S."/>
            <person name="Yandava C."/>
            <person name="Wortman J."/>
            <person name="Nusbaum C."/>
            <person name="Birren B."/>
        </authorList>
    </citation>
    <scope>NUCLEOTIDE SEQUENCE</scope>
    <source>
        <strain evidence="2">R3-111a-1</strain>
    </source>
</reference>
<organism evidence="2">
    <name type="scientific">Gaeumannomyces tritici (strain R3-111a-1)</name>
    <name type="common">Wheat and barley take-all root rot fungus</name>
    <name type="synonym">Gaeumannomyces graminis var. tritici</name>
    <dbReference type="NCBI Taxonomy" id="644352"/>
    <lineage>
        <taxon>Eukaryota</taxon>
        <taxon>Fungi</taxon>
        <taxon>Dikarya</taxon>
        <taxon>Ascomycota</taxon>
        <taxon>Pezizomycotina</taxon>
        <taxon>Sordariomycetes</taxon>
        <taxon>Sordariomycetidae</taxon>
        <taxon>Magnaporthales</taxon>
        <taxon>Magnaporthaceae</taxon>
        <taxon>Gaeumannomyces</taxon>
    </lineage>
</organism>
<reference evidence="3" key="5">
    <citation type="submission" date="2018-04" db="UniProtKB">
        <authorList>
            <consortium name="EnsemblFungi"/>
        </authorList>
    </citation>
    <scope>IDENTIFICATION</scope>
    <source>
        <strain evidence="3">R3-111a-1</strain>
    </source>
</reference>
<dbReference type="OrthoDB" id="4334193at2759"/>
<evidence type="ECO:0000313" key="4">
    <source>
        <dbReference type="Proteomes" id="UP000006039"/>
    </source>
</evidence>
<protein>
    <recommendedName>
        <fullName evidence="5">PA domain-containing protein</fullName>
    </recommendedName>
</protein>
<gene>
    <name evidence="3" type="primary">20347909</name>
    <name evidence="2" type="ORF">GGTG_07451</name>
</gene>
<feature type="chain" id="PRO_5015094794" description="PA domain-containing protein" evidence="1">
    <location>
        <begin position="22"/>
        <end position="500"/>
    </location>
</feature>
<proteinExistence type="predicted"/>
<dbReference type="EMBL" id="GL385398">
    <property type="protein sequence ID" value="EJT73595.1"/>
    <property type="molecule type" value="Genomic_DNA"/>
</dbReference>